<sequence length="230" mass="26534">MDRERFAQVIQILEAKYPRELPSHIREDPYRTLIGCILSARTKDEFTDKAYNALFTKYPNPQDILAASEEEIRQLIKPVNFYITKARRIKQATAYIMQHFNGRIPDDRAKILEVPGIGEKCADIVLSYAFGHNTVAVDTHVDTVAKRLGVCPEDADYEEVKRALETLAPKEKIWNLNNLFVEFGQQICTKNNPKCYLCPIYDLCEWSGKQLRGKQPKQKHNTHRGIKRPS</sequence>
<dbReference type="CDD" id="cd00056">
    <property type="entry name" value="ENDO3c"/>
    <property type="match status" value="1"/>
</dbReference>
<dbReference type="InterPro" id="IPR023170">
    <property type="entry name" value="HhH_base_excis_C"/>
</dbReference>
<name>A0A2R6B4L9_9ARCH</name>
<feature type="domain" description="HhH-GPD" evidence="13">
    <location>
        <begin position="38"/>
        <end position="186"/>
    </location>
</feature>
<dbReference type="SUPFAM" id="SSF48150">
    <property type="entry name" value="DNA-glycosylase"/>
    <property type="match status" value="1"/>
</dbReference>
<proteinExistence type="inferred from homology"/>
<dbReference type="PANTHER" id="PTHR10359">
    <property type="entry name" value="A/G-SPECIFIC ADENINE GLYCOSYLASE/ENDONUCLEASE III"/>
    <property type="match status" value="1"/>
</dbReference>
<keyword evidence="5" id="KW-0227">DNA damage</keyword>
<dbReference type="InterPro" id="IPR003265">
    <property type="entry name" value="HhH-GPD_domain"/>
</dbReference>
<dbReference type="PIRSF" id="PIRSF001435">
    <property type="entry name" value="Nth"/>
    <property type="match status" value="1"/>
</dbReference>
<evidence type="ECO:0000256" key="9">
    <source>
        <dbReference type="ARBA" id="ARBA00023204"/>
    </source>
</evidence>
<keyword evidence="6" id="KW-0378">Hydrolase</keyword>
<reference evidence="14 15" key="1">
    <citation type="submission" date="2017-04" db="EMBL/GenBank/DDBJ databases">
        <title>Novel microbial lineages endemic to geothermal iron-oxide mats fill important gaps in the evolutionary history of Archaea.</title>
        <authorList>
            <person name="Jay Z.J."/>
            <person name="Beam J.P."/>
            <person name="Dlakic M."/>
            <person name="Rusch D.B."/>
            <person name="Kozubal M.A."/>
            <person name="Inskeep W.P."/>
        </authorList>
    </citation>
    <scope>NUCLEOTIDE SEQUENCE [LARGE SCALE GENOMIC DNA]</scope>
    <source>
        <strain evidence="14">ECH_B_2</strain>
    </source>
</reference>
<dbReference type="GO" id="GO:0141016">
    <property type="term" value="F:G/T mismatch-specific thymine-DNA glycosylase activity"/>
    <property type="evidence" value="ECO:0007669"/>
    <property type="project" value="UniProtKB-EC"/>
</dbReference>
<dbReference type="GO" id="GO:0051539">
    <property type="term" value="F:4 iron, 4 sulfur cluster binding"/>
    <property type="evidence" value="ECO:0007669"/>
    <property type="project" value="UniProtKB-KW"/>
</dbReference>
<evidence type="ECO:0000313" key="14">
    <source>
        <dbReference type="EMBL" id="PSN93428.1"/>
    </source>
</evidence>
<accession>A0A2R6B4L9</accession>
<evidence type="ECO:0000256" key="1">
    <source>
        <dbReference type="ARBA" id="ARBA00001966"/>
    </source>
</evidence>
<keyword evidence="4" id="KW-0479">Metal-binding</keyword>
<dbReference type="SMART" id="SM00478">
    <property type="entry name" value="ENDO3c"/>
    <property type="match status" value="1"/>
</dbReference>
<evidence type="ECO:0000256" key="8">
    <source>
        <dbReference type="ARBA" id="ARBA00023014"/>
    </source>
</evidence>
<dbReference type="EMBL" id="NEXH01000049">
    <property type="protein sequence ID" value="PSN93428.1"/>
    <property type="molecule type" value="Genomic_DNA"/>
</dbReference>
<keyword evidence="3" id="KW-0004">4Fe-4S</keyword>
<dbReference type="Gene3D" id="1.10.1670.10">
    <property type="entry name" value="Helix-hairpin-Helix base-excision DNA repair enzymes (C-terminal)"/>
    <property type="match status" value="1"/>
</dbReference>
<evidence type="ECO:0000256" key="4">
    <source>
        <dbReference type="ARBA" id="ARBA00022723"/>
    </source>
</evidence>
<evidence type="ECO:0000256" key="10">
    <source>
        <dbReference type="ARBA" id="ARBA00023295"/>
    </source>
</evidence>
<evidence type="ECO:0000259" key="13">
    <source>
        <dbReference type="SMART" id="SM00478"/>
    </source>
</evidence>
<evidence type="ECO:0000256" key="12">
    <source>
        <dbReference type="ARBA" id="ARBA00066769"/>
    </source>
</evidence>
<dbReference type="SMART" id="SM00525">
    <property type="entry name" value="FES"/>
    <property type="match status" value="1"/>
</dbReference>
<dbReference type="PROSITE" id="PS00764">
    <property type="entry name" value="ENDONUCLEASE_III_1"/>
    <property type="match status" value="1"/>
</dbReference>
<gene>
    <name evidence="14" type="ORF">B9Q06_12030</name>
</gene>
<keyword evidence="10" id="KW-0326">Glycosidase</keyword>
<organism evidence="14 15">
    <name type="scientific">Candidatus Marsarchaeota G2 archaeon ECH_B_2</name>
    <dbReference type="NCBI Taxonomy" id="1978160"/>
    <lineage>
        <taxon>Archaea</taxon>
        <taxon>Candidatus Marsarchaeota</taxon>
        <taxon>Candidatus Marsarchaeota group 2</taxon>
    </lineage>
</organism>
<dbReference type="InterPro" id="IPR011257">
    <property type="entry name" value="DNA_glycosylase"/>
</dbReference>
<evidence type="ECO:0000256" key="5">
    <source>
        <dbReference type="ARBA" id="ARBA00022763"/>
    </source>
</evidence>
<evidence type="ECO:0000313" key="15">
    <source>
        <dbReference type="Proteomes" id="UP000241284"/>
    </source>
</evidence>
<keyword evidence="7" id="KW-0408">Iron</keyword>
<evidence type="ECO:0000256" key="2">
    <source>
        <dbReference type="ARBA" id="ARBA00008343"/>
    </source>
</evidence>
<dbReference type="AlphaFoldDB" id="A0A2R6B4L9"/>
<comment type="cofactor">
    <cofactor evidence="1">
        <name>[4Fe-4S] cluster</name>
        <dbReference type="ChEBI" id="CHEBI:49883"/>
    </cofactor>
</comment>
<comment type="similarity">
    <text evidence="2">Belongs to the Nth/MutY family.</text>
</comment>
<dbReference type="GO" id="GO:0046872">
    <property type="term" value="F:metal ion binding"/>
    <property type="evidence" value="ECO:0007669"/>
    <property type="project" value="UniProtKB-KW"/>
</dbReference>
<comment type="caution">
    <text evidence="14">The sequence shown here is derived from an EMBL/GenBank/DDBJ whole genome shotgun (WGS) entry which is preliminary data.</text>
</comment>
<dbReference type="PANTHER" id="PTHR10359:SF18">
    <property type="entry name" value="ENDONUCLEASE III"/>
    <property type="match status" value="1"/>
</dbReference>
<dbReference type="InterPro" id="IPR003651">
    <property type="entry name" value="Endonuclease3_FeS-loop_motif"/>
</dbReference>
<dbReference type="EC" id="3.2.2.29" evidence="12"/>
<keyword evidence="9" id="KW-0234">DNA repair</keyword>
<evidence type="ECO:0000256" key="7">
    <source>
        <dbReference type="ARBA" id="ARBA00023004"/>
    </source>
</evidence>
<keyword evidence="8" id="KW-0411">Iron-sulfur</keyword>
<protein>
    <recommendedName>
        <fullName evidence="12">thymine-DNA glycosylase</fullName>
        <ecNumber evidence="12">3.2.2.29</ecNumber>
    </recommendedName>
</protein>
<evidence type="ECO:0000256" key="6">
    <source>
        <dbReference type="ARBA" id="ARBA00022801"/>
    </source>
</evidence>
<evidence type="ECO:0000256" key="11">
    <source>
        <dbReference type="ARBA" id="ARBA00052915"/>
    </source>
</evidence>
<dbReference type="Proteomes" id="UP000241284">
    <property type="component" value="Unassembled WGS sequence"/>
</dbReference>
<dbReference type="Gene3D" id="1.10.340.30">
    <property type="entry name" value="Hypothetical protein, domain 2"/>
    <property type="match status" value="1"/>
</dbReference>
<dbReference type="FunFam" id="1.10.340.30:FF:000001">
    <property type="entry name" value="Endonuclease III"/>
    <property type="match status" value="1"/>
</dbReference>
<dbReference type="InterPro" id="IPR004035">
    <property type="entry name" value="Endouclease-III_FeS-bd_BS"/>
</dbReference>
<dbReference type="Pfam" id="PF00730">
    <property type="entry name" value="HhH-GPD"/>
    <property type="match status" value="1"/>
</dbReference>
<evidence type="ECO:0000256" key="3">
    <source>
        <dbReference type="ARBA" id="ARBA00022485"/>
    </source>
</evidence>
<dbReference type="GO" id="GO:0006285">
    <property type="term" value="P:base-excision repair, AP site formation"/>
    <property type="evidence" value="ECO:0007669"/>
    <property type="project" value="TreeGrafter"/>
</dbReference>
<comment type="catalytic activity">
    <reaction evidence="11">
        <text>Hydrolyzes mismatched double-stranded DNA and polynucleotides, releasing free thymine.</text>
        <dbReference type="EC" id="3.2.2.29"/>
    </reaction>
</comment>